<feature type="compositionally biased region" description="Basic and acidic residues" evidence="11">
    <location>
        <begin position="330"/>
        <end position="348"/>
    </location>
</feature>
<dbReference type="PANTHER" id="PTHR11003:SF150">
    <property type="entry name" value="PROTEIN CBG08159"/>
    <property type="match status" value="1"/>
</dbReference>
<dbReference type="InterPro" id="IPR001841">
    <property type="entry name" value="Znf_RING"/>
</dbReference>
<feature type="compositionally biased region" description="Basic and acidic residues" evidence="11">
    <location>
        <begin position="204"/>
        <end position="225"/>
    </location>
</feature>
<keyword evidence="9" id="KW-0407">Ion channel</keyword>
<accession>A0AA39LGM3</accession>
<feature type="compositionally biased region" description="Acidic residues" evidence="11">
    <location>
        <begin position="104"/>
        <end position="126"/>
    </location>
</feature>
<name>A0AA39LGM3_9BILA</name>
<sequence>MVPSPQSECAICMVELCGTSGQGCPNNHTFHVVCILEWLKRERSCPLCREHISCLTVNEAGCGRSLIELPPTPPGSPANDEIENMLCENVRTSLRSIVNPHGEESEESSEDDYETEDESNSEEETENNNGQVEFSNDEAQDDFVLDAVDQPGPSRQPPVESANSAHKRIYETSKEKRQTRKADEETEKSAKVDAEIDAEANFSENDKRLQRHPEKDSRGDKRKPEVEHLLQCSITIRESTHQLMSQMFSPMLPSTANTGGIDPALLGMLSGAPATVPFTVANLNAIPMPVAPPPPPPLSHAPTISKSGPLRTNDDSLAEMDISPQTSGRDNIEQKHENGNSEEGDKARLRNDADKEMKKALIPYFRNKKITKEEYKTLMKRGVYKLSFGDRTARLDAERAELLNVLRAETLTKGEHEWSEMANLKLDMYERSLMHLELAKNKVKRVRSVSDSFFYSFTLLTTIGAVDTNGMSFEAKLFSIFYAIFGVPLTLLYLSQCAKLITSLISEKNILSGTAIAILLIAILYDIFEQGSDDTPFVDAVLSAFLITTTIGEVGHPVRGWFVYTVALVSLSLCSFAFVQIQRDIERRLQGCELLFSQTLAHFERWLARDYANEDRIIEEDEEEDSYTLESGN</sequence>
<feature type="domain" description="RING-type" evidence="13">
    <location>
        <begin position="9"/>
        <end position="49"/>
    </location>
</feature>
<dbReference type="GO" id="GO:0015271">
    <property type="term" value="F:outward rectifier potassium channel activity"/>
    <property type="evidence" value="ECO:0007669"/>
    <property type="project" value="TreeGrafter"/>
</dbReference>
<evidence type="ECO:0000256" key="9">
    <source>
        <dbReference type="ARBA" id="ARBA00023303"/>
    </source>
</evidence>
<reference evidence="14" key="1">
    <citation type="submission" date="2023-06" db="EMBL/GenBank/DDBJ databases">
        <title>Genomic analysis of the entomopathogenic nematode Steinernema hermaphroditum.</title>
        <authorList>
            <person name="Schwarz E.M."/>
            <person name="Heppert J.K."/>
            <person name="Baniya A."/>
            <person name="Schwartz H.T."/>
            <person name="Tan C.-H."/>
            <person name="Antoshechkin I."/>
            <person name="Sternberg P.W."/>
            <person name="Goodrich-Blair H."/>
            <person name="Dillman A.R."/>
        </authorList>
    </citation>
    <scope>NUCLEOTIDE SEQUENCE</scope>
    <source>
        <strain evidence="14">PS9179</strain>
        <tissue evidence="14">Whole animal</tissue>
    </source>
</reference>
<evidence type="ECO:0000256" key="7">
    <source>
        <dbReference type="ARBA" id="ARBA00023065"/>
    </source>
</evidence>
<proteinExistence type="predicted"/>
<keyword evidence="6 12" id="KW-1133">Transmembrane helix</keyword>
<dbReference type="GO" id="GO:0005886">
    <property type="term" value="C:plasma membrane"/>
    <property type="evidence" value="ECO:0007669"/>
    <property type="project" value="TreeGrafter"/>
</dbReference>
<dbReference type="Pfam" id="PF23030">
    <property type="entry name" value="SCAF11-like_C"/>
    <property type="match status" value="1"/>
</dbReference>
<dbReference type="GO" id="GO:0030322">
    <property type="term" value="P:stabilization of membrane potential"/>
    <property type="evidence" value="ECO:0007669"/>
    <property type="project" value="TreeGrafter"/>
</dbReference>
<gene>
    <name evidence="14" type="ORF">QR680_001753</name>
</gene>
<dbReference type="EMBL" id="JAUCMV010000005">
    <property type="protein sequence ID" value="KAK0396527.1"/>
    <property type="molecule type" value="Genomic_DNA"/>
</dbReference>
<feature type="compositionally biased region" description="Basic and acidic residues" evidence="11">
    <location>
        <begin position="168"/>
        <end position="194"/>
    </location>
</feature>
<evidence type="ECO:0000256" key="11">
    <source>
        <dbReference type="SAM" id="MobiDB-lite"/>
    </source>
</evidence>
<dbReference type="Pfam" id="PF07885">
    <property type="entry name" value="Ion_trans_2"/>
    <property type="match status" value="1"/>
</dbReference>
<feature type="transmembrane region" description="Helical" evidence="12">
    <location>
        <begin position="561"/>
        <end position="579"/>
    </location>
</feature>
<feature type="region of interest" description="Disordered" evidence="11">
    <location>
        <begin position="97"/>
        <end position="133"/>
    </location>
</feature>
<dbReference type="PROSITE" id="PS50089">
    <property type="entry name" value="ZF_RING_2"/>
    <property type="match status" value="1"/>
</dbReference>
<organism evidence="14 15">
    <name type="scientific">Steinernema hermaphroditum</name>
    <dbReference type="NCBI Taxonomy" id="289476"/>
    <lineage>
        <taxon>Eukaryota</taxon>
        <taxon>Metazoa</taxon>
        <taxon>Ecdysozoa</taxon>
        <taxon>Nematoda</taxon>
        <taxon>Chromadorea</taxon>
        <taxon>Rhabditida</taxon>
        <taxon>Tylenchina</taxon>
        <taxon>Panagrolaimomorpha</taxon>
        <taxon>Strongyloidoidea</taxon>
        <taxon>Steinernematidae</taxon>
        <taxon>Steinernema</taxon>
    </lineage>
</organism>
<keyword evidence="5" id="KW-0862">Zinc</keyword>
<dbReference type="GO" id="GO:0008270">
    <property type="term" value="F:zinc ion binding"/>
    <property type="evidence" value="ECO:0007669"/>
    <property type="project" value="UniProtKB-KW"/>
</dbReference>
<evidence type="ECO:0000256" key="3">
    <source>
        <dbReference type="ARBA" id="ARBA00022692"/>
    </source>
</evidence>
<dbReference type="AlphaFoldDB" id="A0AA39LGM3"/>
<dbReference type="SUPFAM" id="SSF81324">
    <property type="entry name" value="Voltage-gated potassium channels"/>
    <property type="match status" value="1"/>
</dbReference>
<evidence type="ECO:0000256" key="1">
    <source>
        <dbReference type="ARBA" id="ARBA00004141"/>
    </source>
</evidence>
<feature type="region of interest" description="Disordered" evidence="11">
    <location>
        <begin position="147"/>
        <end position="225"/>
    </location>
</feature>
<comment type="caution">
    <text evidence="14">The sequence shown here is derived from an EMBL/GenBank/DDBJ whole genome shotgun (WGS) entry which is preliminary data.</text>
</comment>
<evidence type="ECO:0000259" key="13">
    <source>
        <dbReference type="PROSITE" id="PS50089"/>
    </source>
</evidence>
<evidence type="ECO:0000313" key="15">
    <source>
        <dbReference type="Proteomes" id="UP001175271"/>
    </source>
</evidence>
<evidence type="ECO:0000256" key="12">
    <source>
        <dbReference type="SAM" id="Phobius"/>
    </source>
</evidence>
<keyword evidence="3 12" id="KW-0812">Transmembrane</keyword>
<dbReference type="InterPro" id="IPR013099">
    <property type="entry name" value="K_chnl_dom"/>
</dbReference>
<dbReference type="InterPro" id="IPR003280">
    <property type="entry name" value="2pore_dom_K_chnl"/>
</dbReference>
<comment type="subcellular location">
    <subcellularLocation>
        <location evidence="1">Membrane</location>
        <topology evidence="1">Multi-pass membrane protein</topology>
    </subcellularLocation>
</comment>
<keyword evidence="4 10" id="KW-0863">Zinc-finger</keyword>
<dbReference type="InterPro" id="IPR013083">
    <property type="entry name" value="Znf_RING/FYVE/PHD"/>
</dbReference>
<evidence type="ECO:0000256" key="2">
    <source>
        <dbReference type="ARBA" id="ARBA00022448"/>
    </source>
</evidence>
<dbReference type="Pfam" id="PF13639">
    <property type="entry name" value="zf-RING_2"/>
    <property type="match status" value="1"/>
</dbReference>
<dbReference type="InterPro" id="IPR057031">
    <property type="entry name" value="SFR19-like_C"/>
</dbReference>
<dbReference type="Gene3D" id="1.10.287.70">
    <property type="match status" value="1"/>
</dbReference>
<keyword evidence="15" id="KW-1185">Reference proteome</keyword>
<feature type="transmembrane region" description="Helical" evidence="12">
    <location>
        <begin position="477"/>
        <end position="498"/>
    </location>
</feature>
<protein>
    <recommendedName>
        <fullName evidence="13">RING-type domain-containing protein</fullName>
    </recommendedName>
</protein>
<feature type="region of interest" description="Disordered" evidence="11">
    <location>
        <begin position="293"/>
        <end position="348"/>
    </location>
</feature>
<evidence type="ECO:0000256" key="6">
    <source>
        <dbReference type="ARBA" id="ARBA00022989"/>
    </source>
</evidence>
<keyword evidence="8 12" id="KW-0472">Membrane</keyword>
<evidence type="ECO:0000256" key="5">
    <source>
        <dbReference type="ARBA" id="ARBA00022833"/>
    </source>
</evidence>
<dbReference type="Proteomes" id="UP001175271">
    <property type="component" value="Unassembled WGS sequence"/>
</dbReference>
<feature type="transmembrane region" description="Helical" evidence="12">
    <location>
        <begin position="510"/>
        <end position="528"/>
    </location>
</feature>
<evidence type="ECO:0000256" key="4">
    <source>
        <dbReference type="ARBA" id="ARBA00022771"/>
    </source>
</evidence>
<dbReference type="GO" id="GO:0022841">
    <property type="term" value="F:potassium ion leak channel activity"/>
    <property type="evidence" value="ECO:0007669"/>
    <property type="project" value="TreeGrafter"/>
</dbReference>
<keyword evidence="7" id="KW-0406">Ion transport</keyword>
<dbReference type="SUPFAM" id="SSF57850">
    <property type="entry name" value="RING/U-box"/>
    <property type="match status" value="1"/>
</dbReference>
<evidence type="ECO:0000256" key="8">
    <source>
        <dbReference type="ARBA" id="ARBA00023136"/>
    </source>
</evidence>
<evidence type="ECO:0000256" key="10">
    <source>
        <dbReference type="PROSITE-ProRule" id="PRU00175"/>
    </source>
</evidence>
<evidence type="ECO:0000313" key="14">
    <source>
        <dbReference type="EMBL" id="KAK0396527.1"/>
    </source>
</evidence>
<dbReference type="PANTHER" id="PTHR11003">
    <property type="entry name" value="POTASSIUM CHANNEL, SUBFAMILY K"/>
    <property type="match status" value="1"/>
</dbReference>
<keyword evidence="2" id="KW-0813">Transport</keyword>
<dbReference type="Gene3D" id="3.30.40.10">
    <property type="entry name" value="Zinc/RING finger domain, C3HC4 (zinc finger)"/>
    <property type="match status" value="1"/>
</dbReference>
<keyword evidence="4 10" id="KW-0479">Metal-binding</keyword>